<protein>
    <submittedName>
        <fullName evidence="4">ABC transporter substrate-binding protein</fullName>
    </submittedName>
</protein>
<dbReference type="SUPFAM" id="SSF53850">
    <property type="entry name" value="Periplasmic binding protein-like II"/>
    <property type="match status" value="1"/>
</dbReference>
<sequence length="352" mass="38244">MQLNRRHFHALAGAAASAAALAPWLDARAQTASLDALHEAARKEGELTWYIVYLPSEDAELMSRTFTARYPGVKVNVVRTTAQVAFQRLNQDLKARTANCDVFSSTDIAHYLDLKKRKLLARYVPAASATMDKRLQNLDPDGYYHVASVAMVGLVYNTQKVKAADAPKSWNDLVDPKWRGLASVGHPGFSGFVGVWAIEMRKLYGDGWFKKLAANKPQVGRSIIDTVTTVTSGERSIGAGPINLAAMMADKGNPLAIVAPKEGPVLMLSPSAIMANAPHPNASKLFMEWLLGSEDVDKLSIERFGVPKRAGAKPRPGVLGLDDSKTALRPDPQESVDGVPEVIDLWRDAFGV</sequence>
<dbReference type="PROSITE" id="PS51318">
    <property type="entry name" value="TAT"/>
    <property type="match status" value="1"/>
</dbReference>
<dbReference type="EMBL" id="JXQQ01000030">
    <property type="protein sequence ID" value="KIQ31812.1"/>
    <property type="molecule type" value="Genomic_DNA"/>
</dbReference>
<dbReference type="RefSeq" id="WP_042579558.1">
    <property type="nucleotide sequence ID" value="NZ_JXQQ01000030.1"/>
</dbReference>
<reference evidence="4 5" key="1">
    <citation type="submission" date="2014-12" db="EMBL/GenBank/DDBJ databases">
        <title>16Stimator: statistical estimation of ribosomal gene copy numbers from draft genome assemblies.</title>
        <authorList>
            <person name="Perisin M.A."/>
            <person name="Vetter M."/>
            <person name="Gilbert J.A."/>
            <person name="Bergelson J."/>
        </authorList>
    </citation>
    <scope>NUCLEOTIDE SEQUENCE [LARGE SCALE GENOMIC DNA]</scope>
    <source>
        <strain evidence="4 5">MEDvA23</strain>
    </source>
</reference>
<dbReference type="PANTHER" id="PTHR30006">
    <property type="entry name" value="THIAMINE-BINDING PERIPLASMIC PROTEIN-RELATED"/>
    <property type="match status" value="1"/>
</dbReference>
<dbReference type="Proteomes" id="UP000032067">
    <property type="component" value="Unassembled WGS sequence"/>
</dbReference>
<accession>A0A0D0L077</accession>
<name>A0A0D0L077_VARPD</name>
<evidence type="ECO:0000256" key="3">
    <source>
        <dbReference type="SAM" id="SignalP"/>
    </source>
</evidence>
<feature type="compositionally biased region" description="Basic and acidic residues" evidence="2">
    <location>
        <begin position="322"/>
        <end position="332"/>
    </location>
</feature>
<dbReference type="InterPro" id="IPR006311">
    <property type="entry name" value="TAT_signal"/>
</dbReference>
<dbReference type="AlphaFoldDB" id="A0A0D0L077"/>
<dbReference type="PANTHER" id="PTHR30006:SF24">
    <property type="entry name" value="SLL0237 PROTEIN"/>
    <property type="match status" value="1"/>
</dbReference>
<evidence type="ECO:0000313" key="4">
    <source>
        <dbReference type="EMBL" id="KIQ31812.1"/>
    </source>
</evidence>
<dbReference type="OrthoDB" id="366726at2"/>
<dbReference type="Pfam" id="PF13343">
    <property type="entry name" value="SBP_bac_6"/>
    <property type="match status" value="1"/>
</dbReference>
<dbReference type="Gene3D" id="3.40.190.10">
    <property type="entry name" value="Periplasmic binding protein-like II"/>
    <property type="match status" value="2"/>
</dbReference>
<evidence type="ECO:0000256" key="1">
    <source>
        <dbReference type="ARBA" id="ARBA00022729"/>
    </source>
</evidence>
<organism evidence="4 5">
    <name type="scientific">Variovorax paradoxus</name>
    <dbReference type="NCBI Taxonomy" id="34073"/>
    <lineage>
        <taxon>Bacteria</taxon>
        <taxon>Pseudomonadati</taxon>
        <taxon>Pseudomonadota</taxon>
        <taxon>Betaproteobacteria</taxon>
        <taxon>Burkholderiales</taxon>
        <taxon>Comamonadaceae</taxon>
        <taxon>Variovorax</taxon>
    </lineage>
</organism>
<comment type="caution">
    <text evidence="4">The sequence shown here is derived from an EMBL/GenBank/DDBJ whole genome shotgun (WGS) entry which is preliminary data.</text>
</comment>
<feature type="region of interest" description="Disordered" evidence="2">
    <location>
        <begin position="310"/>
        <end position="336"/>
    </location>
</feature>
<feature type="chain" id="PRO_5002232373" evidence="3">
    <location>
        <begin position="23"/>
        <end position="352"/>
    </location>
</feature>
<keyword evidence="1 3" id="KW-0732">Signal</keyword>
<evidence type="ECO:0000313" key="5">
    <source>
        <dbReference type="Proteomes" id="UP000032067"/>
    </source>
</evidence>
<evidence type="ECO:0000256" key="2">
    <source>
        <dbReference type="SAM" id="MobiDB-lite"/>
    </source>
</evidence>
<feature type="signal peptide" evidence="3">
    <location>
        <begin position="1"/>
        <end position="22"/>
    </location>
</feature>
<proteinExistence type="predicted"/>
<gene>
    <name evidence="4" type="ORF">RT97_14640</name>
</gene>